<evidence type="ECO:0000313" key="10">
    <source>
        <dbReference type="Proteomes" id="UP000503464"/>
    </source>
</evidence>
<accession>A0AAE7EGD4</accession>
<keyword evidence="5 8" id="KW-0812">Transmembrane</keyword>
<name>A0AAE7EGD4_SERFO</name>
<evidence type="ECO:0000256" key="5">
    <source>
        <dbReference type="ARBA" id="ARBA00022692"/>
    </source>
</evidence>
<evidence type="ECO:0000256" key="8">
    <source>
        <dbReference type="RuleBase" id="RU362048"/>
    </source>
</evidence>
<evidence type="ECO:0000256" key="7">
    <source>
        <dbReference type="ARBA" id="ARBA00023136"/>
    </source>
</evidence>
<evidence type="ECO:0000256" key="3">
    <source>
        <dbReference type="ARBA" id="ARBA00022475"/>
    </source>
</evidence>
<dbReference type="PANTHER" id="PTHR33508:SF2">
    <property type="entry name" value="UPF0056 INNER MEMBRANE PROTEIN MARC"/>
    <property type="match status" value="1"/>
</dbReference>
<dbReference type="AlphaFoldDB" id="A0AAE7EGD4"/>
<evidence type="ECO:0000256" key="2">
    <source>
        <dbReference type="ARBA" id="ARBA00009784"/>
    </source>
</evidence>
<proteinExistence type="inferred from homology"/>
<dbReference type="GO" id="GO:0005886">
    <property type="term" value="C:plasma membrane"/>
    <property type="evidence" value="ECO:0007669"/>
    <property type="project" value="UniProtKB-SubCell"/>
</dbReference>
<evidence type="ECO:0000256" key="1">
    <source>
        <dbReference type="ARBA" id="ARBA00004429"/>
    </source>
</evidence>
<dbReference type="Pfam" id="PF01914">
    <property type="entry name" value="MarC"/>
    <property type="match status" value="1"/>
</dbReference>
<dbReference type="PANTHER" id="PTHR33508">
    <property type="entry name" value="UPF0056 MEMBRANE PROTEIN YHCE"/>
    <property type="match status" value="1"/>
</dbReference>
<dbReference type="InterPro" id="IPR002771">
    <property type="entry name" value="Multi_antbiot-R_MarC"/>
</dbReference>
<gene>
    <name evidence="9" type="ORF">G9399_06840</name>
</gene>
<dbReference type="Proteomes" id="UP000503464">
    <property type="component" value="Chromosome"/>
</dbReference>
<comment type="caution">
    <text evidence="8">Lacks conserved residue(s) required for the propagation of feature annotation.</text>
</comment>
<dbReference type="EMBL" id="CP054160">
    <property type="protein sequence ID" value="QKJ58157.1"/>
    <property type="molecule type" value="Genomic_DNA"/>
</dbReference>
<reference evidence="10" key="1">
    <citation type="submission" date="2020-03" db="EMBL/GenBank/DDBJ databases">
        <title>Genome sequences of seven Enterobacteriaceae strains isolated from Canadian wastewater treatment facilities.</title>
        <authorList>
            <person name="Huang H."/>
            <person name="Chmara J.T."/>
            <person name="Duceppe M.-O."/>
        </authorList>
    </citation>
    <scope>NUCLEOTIDE SEQUENCE [LARGE SCALE GENOMIC DNA]</scope>
    <source>
        <strain evidence="10">Biosolid 3</strain>
    </source>
</reference>
<feature type="transmembrane region" description="Helical" evidence="8">
    <location>
        <begin position="189"/>
        <end position="212"/>
    </location>
</feature>
<comment type="subcellular location">
    <subcellularLocation>
        <location evidence="1">Cell inner membrane</location>
        <topology evidence="1">Multi-pass membrane protein</topology>
    </subcellularLocation>
    <subcellularLocation>
        <location evidence="8">Cell membrane</location>
        <topology evidence="8">Multi-pass membrane protein</topology>
    </subcellularLocation>
</comment>
<feature type="transmembrane region" description="Helical" evidence="8">
    <location>
        <begin position="148"/>
        <end position="169"/>
    </location>
</feature>
<feature type="transmembrane region" description="Helical" evidence="8">
    <location>
        <begin position="44"/>
        <end position="61"/>
    </location>
</feature>
<sequence>MEAWWIQFLLLYITFLAMFSPPATMAAAATILGGVSNKVLRRVAFRVSLAYVIVMLIVIWLGNYMLTALGLSTHALSATGGAALLFQGWPLMTRGTKADQSNAALNSDSPKNADDLAVVPLLFPISIGGGTIAVGISSAAHNDTLAGMMLLSAVILAMAPTIALTFLISGPLHGRLSTGAMDTIARISGIILVALSLQLLVSGLTGLVTSALHGAVIKTL</sequence>
<evidence type="ECO:0000256" key="6">
    <source>
        <dbReference type="ARBA" id="ARBA00022989"/>
    </source>
</evidence>
<dbReference type="RefSeq" id="WP_173408882.1">
    <property type="nucleotide sequence ID" value="NZ_CAMKUK010000001.1"/>
</dbReference>
<keyword evidence="7 8" id="KW-0472">Membrane</keyword>
<protein>
    <recommendedName>
        <fullName evidence="8">UPF0056 membrane protein</fullName>
    </recommendedName>
</protein>
<keyword evidence="6 8" id="KW-1133">Transmembrane helix</keyword>
<feature type="transmembrane region" description="Helical" evidence="8">
    <location>
        <begin position="116"/>
        <end position="136"/>
    </location>
</feature>
<keyword evidence="4" id="KW-0997">Cell inner membrane</keyword>
<comment type="similarity">
    <text evidence="2 8">Belongs to the UPF0056 (MarC) family.</text>
</comment>
<keyword evidence="3" id="KW-1003">Cell membrane</keyword>
<evidence type="ECO:0000313" key="9">
    <source>
        <dbReference type="EMBL" id="QKJ58157.1"/>
    </source>
</evidence>
<evidence type="ECO:0000256" key="4">
    <source>
        <dbReference type="ARBA" id="ARBA00022519"/>
    </source>
</evidence>
<organism evidence="9 10">
    <name type="scientific">Serratia fonticola</name>
    <dbReference type="NCBI Taxonomy" id="47917"/>
    <lineage>
        <taxon>Bacteria</taxon>
        <taxon>Pseudomonadati</taxon>
        <taxon>Pseudomonadota</taxon>
        <taxon>Gammaproteobacteria</taxon>
        <taxon>Enterobacterales</taxon>
        <taxon>Yersiniaceae</taxon>
        <taxon>Serratia</taxon>
    </lineage>
</organism>